<organism evidence="2 3">
    <name type="scientific">Heterodera schachtii</name>
    <name type="common">Sugarbeet cyst nematode worm</name>
    <name type="synonym">Tylenchus schachtii</name>
    <dbReference type="NCBI Taxonomy" id="97005"/>
    <lineage>
        <taxon>Eukaryota</taxon>
        <taxon>Metazoa</taxon>
        <taxon>Ecdysozoa</taxon>
        <taxon>Nematoda</taxon>
        <taxon>Chromadorea</taxon>
        <taxon>Rhabditida</taxon>
        <taxon>Tylenchina</taxon>
        <taxon>Tylenchomorpha</taxon>
        <taxon>Tylenchoidea</taxon>
        <taxon>Heteroderidae</taxon>
        <taxon>Heteroderinae</taxon>
        <taxon>Heterodera</taxon>
    </lineage>
</organism>
<evidence type="ECO:0000256" key="1">
    <source>
        <dbReference type="SAM" id="SignalP"/>
    </source>
</evidence>
<name>A0ABD2HPC8_HETSC</name>
<dbReference type="Proteomes" id="UP001620645">
    <property type="component" value="Unassembled WGS sequence"/>
</dbReference>
<dbReference type="AlphaFoldDB" id="A0ABD2HPC8"/>
<proteinExistence type="predicted"/>
<sequence length="113" mass="12843">MLHLFLLMLVLNRIHLAYADKFDPNKCVADVQKYCEQCVRICRERVEEVKHKKKENCEGGGAVQLTDSGTHRVNCICKWRESFLIGHCVAPEAVRMALNAAHKYGKIGDNNNS</sequence>
<dbReference type="EMBL" id="JBICCN010000429">
    <property type="protein sequence ID" value="KAL3069424.1"/>
    <property type="molecule type" value="Genomic_DNA"/>
</dbReference>
<comment type="caution">
    <text evidence="2">The sequence shown here is derived from an EMBL/GenBank/DDBJ whole genome shotgun (WGS) entry which is preliminary data.</text>
</comment>
<evidence type="ECO:0000313" key="3">
    <source>
        <dbReference type="Proteomes" id="UP001620645"/>
    </source>
</evidence>
<gene>
    <name evidence="2" type="ORF">niasHS_018149</name>
</gene>
<feature type="chain" id="PRO_5044821972" evidence="1">
    <location>
        <begin position="20"/>
        <end position="113"/>
    </location>
</feature>
<accession>A0ABD2HPC8</accession>
<keyword evidence="1" id="KW-0732">Signal</keyword>
<evidence type="ECO:0000313" key="2">
    <source>
        <dbReference type="EMBL" id="KAL3069424.1"/>
    </source>
</evidence>
<feature type="signal peptide" evidence="1">
    <location>
        <begin position="1"/>
        <end position="19"/>
    </location>
</feature>
<keyword evidence="3" id="KW-1185">Reference proteome</keyword>
<reference evidence="2 3" key="1">
    <citation type="submission" date="2024-10" db="EMBL/GenBank/DDBJ databases">
        <authorList>
            <person name="Kim D."/>
        </authorList>
    </citation>
    <scope>NUCLEOTIDE SEQUENCE [LARGE SCALE GENOMIC DNA]</scope>
    <source>
        <strain evidence="2">Taebaek</strain>
    </source>
</reference>
<protein>
    <submittedName>
        <fullName evidence="2">Uncharacterized protein</fullName>
    </submittedName>
</protein>